<protein>
    <submittedName>
        <fullName evidence="2">Uncharacterized protein</fullName>
    </submittedName>
</protein>
<dbReference type="Proteomes" id="UP000828390">
    <property type="component" value="Unassembled WGS sequence"/>
</dbReference>
<sequence>MACLGRRNSNLKQRNKSKVSSKQEGYTSPWATGGQNAAKGNECPKHSNDDMWVDRKLLYQSNFSE</sequence>
<reference evidence="2" key="1">
    <citation type="journal article" date="2019" name="bioRxiv">
        <title>The Genome of the Zebra Mussel, Dreissena polymorpha: A Resource for Invasive Species Research.</title>
        <authorList>
            <person name="McCartney M.A."/>
            <person name="Auch B."/>
            <person name="Kono T."/>
            <person name="Mallez S."/>
            <person name="Zhang Y."/>
            <person name="Obille A."/>
            <person name="Becker A."/>
            <person name="Abrahante J.E."/>
            <person name="Garbe J."/>
            <person name="Badalamenti J.P."/>
            <person name="Herman A."/>
            <person name="Mangelson H."/>
            <person name="Liachko I."/>
            <person name="Sullivan S."/>
            <person name="Sone E.D."/>
            <person name="Koren S."/>
            <person name="Silverstein K.A.T."/>
            <person name="Beckman K.B."/>
            <person name="Gohl D.M."/>
        </authorList>
    </citation>
    <scope>NUCLEOTIDE SEQUENCE</scope>
    <source>
        <strain evidence="2">Duluth1</strain>
        <tissue evidence="2">Whole animal</tissue>
    </source>
</reference>
<feature type="region of interest" description="Disordered" evidence="1">
    <location>
        <begin position="1"/>
        <end position="50"/>
    </location>
</feature>
<keyword evidence="3" id="KW-1185">Reference proteome</keyword>
<name>A0A9D3YMU8_DREPO</name>
<feature type="compositionally biased region" description="Polar residues" evidence="1">
    <location>
        <begin position="20"/>
        <end position="35"/>
    </location>
</feature>
<proteinExistence type="predicted"/>
<dbReference type="AlphaFoldDB" id="A0A9D3YMU8"/>
<reference evidence="2" key="2">
    <citation type="submission" date="2020-11" db="EMBL/GenBank/DDBJ databases">
        <authorList>
            <person name="McCartney M.A."/>
            <person name="Auch B."/>
            <person name="Kono T."/>
            <person name="Mallez S."/>
            <person name="Becker A."/>
            <person name="Gohl D.M."/>
            <person name="Silverstein K.A.T."/>
            <person name="Koren S."/>
            <person name="Bechman K.B."/>
            <person name="Herman A."/>
            <person name="Abrahante J.E."/>
            <person name="Garbe J."/>
        </authorList>
    </citation>
    <scope>NUCLEOTIDE SEQUENCE</scope>
    <source>
        <strain evidence="2">Duluth1</strain>
        <tissue evidence="2">Whole animal</tissue>
    </source>
</reference>
<gene>
    <name evidence="2" type="ORF">DPMN_076794</name>
</gene>
<evidence type="ECO:0000313" key="3">
    <source>
        <dbReference type="Proteomes" id="UP000828390"/>
    </source>
</evidence>
<organism evidence="2 3">
    <name type="scientific">Dreissena polymorpha</name>
    <name type="common">Zebra mussel</name>
    <name type="synonym">Mytilus polymorpha</name>
    <dbReference type="NCBI Taxonomy" id="45954"/>
    <lineage>
        <taxon>Eukaryota</taxon>
        <taxon>Metazoa</taxon>
        <taxon>Spiralia</taxon>
        <taxon>Lophotrochozoa</taxon>
        <taxon>Mollusca</taxon>
        <taxon>Bivalvia</taxon>
        <taxon>Autobranchia</taxon>
        <taxon>Heteroconchia</taxon>
        <taxon>Euheterodonta</taxon>
        <taxon>Imparidentia</taxon>
        <taxon>Neoheterodontei</taxon>
        <taxon>Myida</taxon>
        <taxon>Dreissenoidea</taxon>
        <taxon>Dreissenidae</taxon>
        <taxon>Dreissena</taxon>
    </lineage>
</organism>
<evidence type="ECO:0000256" key="1">
    <source>
        <dbReference type="SAM" id="MobiDB-lite"/>
    </source>
</evidence>
<evidence type="ECO:0000313" key="2">
    <source>
        <dbReference type="EMBL" id="KAH3701798.1"/>
    </source>
</evidence>
<comment type="caution">
    <text evidence="2">The sequence shown here is derived from an EMBL/GenBank/DDBJ whole genome shotgun (WGS) entry which is preliminary data.</text>
</comment>
<dbReference type="EMBL" id="JAIWYP010000015">
    <property type="protein sequence ID" value="KAH3701798.1"/>
    <property type="molecule type" value="Genomic_DNA"/>
</dbReference>
<accession>A0A9D3YMU8</accession>